<evidence type="ECO:0000313" key="1">
    <source>
        <dbReference type="EMBL" id="CUN60149.1"/>
    </source>
</evidence>
<dbReference type="RefSeq" id="WP_055263049.1">
    <property type="nucleotide sequence ID" value="NZ_CABIXQ010000001.1"/>
</dbReference>
<sequence>MENLLYTSSPMDVINYIKTINKNYEIWIDFKDEIKYIDPEGMIIKQNIVDPIKITYSNINPIFKIYRRNKNCCILKIIIPEFTITFPNLHNLTYTFLENSLDLHLNLLHFTVEYSDIDSYFDNGLEQYLKRTVDSILHQQFISDNGYTLKCSNYTTYVYSVIQSNKKRKNNLS</sequence>
<protein>
    <submittedName>
        <fullName evidence="1">Uncharacterized protein</fullName>
    </submittedName>
</protein>
<proteinExistence type="predicted"/>
<dbReference type="Proteomes" id="UP000095594">
    <property type="component" value="Unassembled WGS sequence"/>
</dbReference>
<evidence type="ECO:0000313" key="2">
    <source>
        <dbReference type="Proteomes" id="UP000095594"/>
    </source>
</evidence>
<name>A0A173Y8G8_9CLOT</name>
<gene>
    <name evidence="1" type="ORF">ERS852471_00219</name>
</gene>
<accession>A0A173Y8G8</accession>
<dbReference type="OrthoDB" id="9923801at2"/>
<dbReference type="AlphaFoldDB" id="A0A173Y8G8"/>
<organism evidence="1 2">
    <name type="scientific">Clostridium disporicum</name>
    <dbReference type="NCBI Taxonomy" id="84024"/>
    <lineage>
        <taxon>Bacteria</taxon>
        <taxon>Bacillati</taxon>
        <taxon>Bacillota</taxon>
        <taxon>Clostridia</taxon>
        <taxon>Eubacteriales</taxon>
        <taxon>Clostridiaceae</taxon>
        <taxon>Clostridium</taxon>
    </lineage>
</organism>
<dbReference type="EMBL" id="CYZX01000001">
    <property type="protein sequence ID" value="CUN60149.1"/>
    <property type="molecule type" value="Genomic_DNA"/>
</dbReference>
<reference evidence="1 2" key="1">
    <citation type="submission" date="2015-09" db="EMBL/GenBank/DDBJ databases">
        <authorList>
            <consortium name="Pathogen Informatics"/>
        </authorList>
    </citation>
    <scope>NUCLEOTIDE SEQUENCE [LARGE SCALE GENOMIC DNA]</scope>
    <source>
        <strain evidence="1 2">2789STDY5834856</strain>
    </source>
</reference>